<dbReference type="GO" id="GO:0006974">
    <property type="term" value="P:DNA damage response"/>
    <property type="evidence" value="ECO:0007669"/>
    <property type="project" value="EnsemblFungi"/>
</dbReference>
<dbReference type="InterPro" id="IPR005314">
    <property type="entry name" value="Peptidase_C50"/>
</dbReference>
<evidence type="ECO:0000256" key="3">
    <source>
        <dbReference type="ARBA" id="ARBA00022801"/>
    </source>
</evidence>
<name>S9RCW0_SCHOY</name>
<gene>
    <name evidence="6" type="ORF">SOCG_03878</name>
</gene>
<reference evidence="6 7" key="1">
    <citation type="journal article" date="2011" name="Science">
        <title>Comparative functional genomics of the fission yeasts.</title>
        <authorList>
            <person name="Rhind N."/>
            <person name="Chen Z."/>
            <person name="Yassour M."/>
            <person name="Thompson D.A."/>
            <person name="Haas B.J."/>
            <person name="Habib N."/>
            <person name="Wapinski I."/>
            <person name="Roy S."/>
            <person name="Lin M.F."/>
            <person name="Heiman D.I."/>
            <person name="Young S.K."/>
            <person name="Furuya K."/>
            <person name="Guo Y."/>
            <person name="Pidoux A."/>
            <person name="Chen H.M."/>
            <person name="Robbertse B."/>
            <person name="Goldberg J.M."/>
            <person name="Aoki K."/>
            <person name="Bayne E.H."/>
            <person name="Berlin A.M."/>
            <person name="Desjardins C.A."/>
            <person name="Dobbs E."/>
            <person name="Dukaj L."/>
            <person name="Fan L."/>
            <person name="FitzGerald M.G."/>
            <person name="French C."/>
            <person name="Gujja S."/>
            <person name="Hansen K."/>
            <person name="Keifenheim D."/>
            <person name="Levin J.Z."/>
            <person name="Mosher R.A."/>
            <person name="Mueller C.A."/>
            <person name="Pfiffner J."/>
            <person name="Priest M."/>
            <person name="Russ C."/>
            <person name="Smialowska A."/>
            <person name="Swoboda P."/>
            <person name="Sykes S.M."/>
            <person name="Vaughn M."/>
            <person name="Vengrova S."/>
            <person name="Yoder R."/>
            <person name="Zeng Q."/>
            <person name="Allshire R."/>
            <person name="Baulcombe D."/>
            <person name="Birren B.W."/>
            <person name="Brown W."/>
            <person name="Ekwall K."/>
            <person name="Kellis M."/>
            <person name="Leatherwood J."/>
            <person name="Levin H."/>
            <person name="Margalit H."/>
            <person name="Martienssen R."/>
            <person name="Nieduszynski C.A."/>
            <person name="Spatafora J.W."/>
            <person name="Friedman N."/>
            <person name="Dalgaard J.Z."/>
            <person name="Baumann P."/>
            <person name="Niki H."/>
            <person name="Regev A."/>
            <person name="Nusbaum C."/>
        </authorList>
    </citation>
    <scope>NUCLEOTIDE SEQUENCE [LARGE SCALE GENOMIC DNA]</scope>
    <source>
        <strain evidence="7">yFS286</strain>
    </source>
</reference>
<dbReference type="Proteomes" id="UP000016088">
    <property type="component" value="Unassembled WGS sequence"/>
</dbReference>
<dbReference type="OrthoDB" id="10255632at2759"/>
<keyword evidence="3" id="KW-0378">Hydrolase</keyword>
<feature type="domain" description="Peptidase C50" evidence="5">
    <location>
        <begin position="1645"/>
        <end position="1739"/>
    </location>
</feature>
<comment type="catalytic activity">
    <reaction evidence="1">
        <text>All bonds known to be hydrolyzed by this endopeptidase have arginine in P1 and an acidic residue in P4. P6 is often occupied by an acidic residue or by a hydroxy-amino-acid residue, the phosphorylation of which enhances cleavage.</text>
        <dbReference type="EC" id="3.4.22.49"/>
    </reaction>
</comment>
<dbReference type="GO" id="GO:1990023">
    <property type="term" value="C:mitotic spindle midzone"/>
    <property type="evidence" value="ECO:0007669"/>
    <property type="project" value="EnsemblFungi"/>
</dbReference>
<dbReference type="GO" id="GO:1990520">
    <property type="term" value="C:separase-securin complex"/>
    <property type="evidence" value="ECO:0007669"/>
    <property type="project" value="EnsemblFungi"/>
</dbReference>
<dbReference type="GeneID" id="25032846"/>
<sequence>MSTKTFSASKPAWTTDKVIKSLTYPEHCSISLVERLRATLTTNNVKSSHGWTSDLLLTALKSALENMAKRWADLPSENKLQICQAFSSLRRSASSKAQLEIKLLYDCCCYLMDRLAFNHESDAQLYSCIRARLAIVNRLLDMEVTEPAIFHLSKVYYNFCSLFQSLSPRFMNNSSYISSGALTMSAVELQNCLYFPLPSLSLAQGACSLLVTFQLNVLRCLTLFPNFCLSLSTIQNLMKETGPYASCLRLFSLNEELGLSRIEIFARFLSRFALTEQNSLHSLYLFAYSLQSWLHIGRSFMLKHAIALPESIELRVVNLFHKLFNACDPSVINIDQLNEIYEGILFGIDFLNVDNRTELNLRVSDTYYQYSDVTACFSRLTDGIESSIGERIAKLKYLLLMFRLSLKKDCPKVSFDIVSEISTSVELLNSDSIRPNDLIYFLNVIDNIFSYPPHTSPDGHDKVRTFSVMASFAHVILAANRELTSDIEANKLSKKVKRFLSLSFYQLRSLKETEIPLDTFRCFIQVAIKFQEPEFSQKLSNFCYNNSVKSKHTDLSIRYIDLSVSITLWHNLLDDETFILKLVKWLQLLGEKSTKDFTLKKVSNMLEFHFTQPSFKVTASLTKLLKWIIRSMHSLGESHLKIYISCLSITVLKAISKEMLDSKEHGPSIISIRVLAEMFDREVDLSEKANILCLMSCTVFNNASLNLCYSSSIKRKIEDLQSCASKCPKFHLHRIILEIWDFLIKYQANRCYEIPLQSLLKRLSDFVLTSRPPATLVELSDRDIYTFLTASFSIFHVIEVLGDYCSELLLLETVYELLKNYLSNPAGRYIVVIVTLLANKYVSLGFSGKAHLCFSRAYNFFKKQNGTQECFENFWRVSFAKYLIITGNAEKGVLQLKNYSTTKKGLFTGLQNLVVLDYLLMYERFQFSEAVYLLGHSSQALHIITQNLRMMKSFFSMSIDKMHSNSTESSLPWELARIAVMSNNLTAQIYEHMGQLREAMYFTKQACLLEETICPLFSAYCSKLSLCSLLAKAGRIDESEVIIQEIADLEQSSSFHQKYLWNLVNAEIDYSKGELNGSIRRYSQCLDLLDFLKQEVLSFIQLCKNNRSLTKGIKRLSLSNSAYPTGKEKLFDLDCSILDDKAAKVLQRIALIEIKRGNLDEARSLMKASSGKFIGDFSNVVSLQIAKAKIALSEANMTLRGNPALSTLQDSVVSLPCITERQIVGVHGKLIAASPNIQISKRKQGHLNLLREKLKTILLNIRLNCELIFFNTFERSSVETCRAVNNLMTFSSIMQSAITSLDEKNTLNSVTTSFFMEIPRALGFQRKLVNSKSVWQSHSYNESEIVNMISESKSKAPRFEEFEEFINQLPSTWNVISLSINESKEELFVTKLRKEAAPLIFRLPLKRHSSQAVDEDVLSFDKAQSAFGKIIAKSNETAQNGKDYTTKQDKESWWKQRRELDSSLAKLLKNIELFWLGGFKGIFSNHKPDMGLFLKFIHQLYDIMRKNLNFSDLGNTIELSSGILELFVSLGSPDQDNVDQLLEDLIYFVLDIYQFHGLQFAYDEVDMDQMIIDVKDALRVYHNNYDPEKSTSHTVLLLDKMVHKFPWESLPCLQQLSVSRLPSISILKSIICKEVRPEPFIKVNIDSGSYILNPSLDLKHTQDMFEAELSATGWRGIIGRSPSNEEYRSMLSDYDFFLYFGHGGGEQYTTSRDLAALNKCAVSILMGCSSGALHECGIYEPWGTPLNYLGAGCQTLVANLWDVTDKDIDRFSGAMLSYWGVFSGKKSAETFNICEAVSKSRKHCHLQFLNGAAPVVYGLPAFVTKNISNDVYA</sequence>
<evidence type="ECO:0000256" key="1">
    <source>
        <dbReference type="ARBA" id="ARBA00000451"/>
    </source>
</evidence>
<evidence type="ECO:0000256" key="2">
    <source>
        <dbReference type="ARBA" id="ARBA00012489"/>
    </source>
</evidence>
<dbReference type="GO" id="GO:0004197">
    <property type="term" value="F:cysteine-type endopeptidase activity"/>
    <property type="evidence" value="ECO:0007669"/>
    <property type="project" value="InterPro"/>
</dbReference>
<dbReference type="GO" id="GO:0044732">
    <property type="term" value="C:mitotic spindle pole body"/>
    <property type="evidence" value="ECO:0007669"/>
    <property type="project" value="EnsemblFungi"/>
</dbReference>
<evidence type="ECO:0000256" key="4">
    <source>
        <dbReference type="ARBA" id="ARBA00022829"/>
    </source>
</evidence>
<dbReference type="VEuPathDB" id="FungiDB:SOCG_03878"/>
<keyword evidence="7" id="KW-1185">Reference proteome</keyword>
<proteinExistence type="predicted"/>
<evidence type="ECO:0000313" key="6">
    <source>
        <dbReference type="EMBL" id="EPX71944.1"/>
    </source>
</evidence>
<evidence type="ECO:0000259" key="5">
    <source>
        <dbReference type="PROSITE" id="PS51700"/>
    </source>
</evidence>
<accession>S9RCW0</accession>
<dbReference type="InterPro" id="IPR030397">
    <property type="entry name" value="SEPARIN_core_dom"/>
</dbReference>
<dbReference type="RefSeq" id="XP_013019242.1">
    <property type="nucleotide sequence ID" value="XM_013163788.1"/>
</dbReference>
<dbReference type="GO" id="GO:0005737">
    <property type="term" value="C:cytoplasm"/>
    <property type="evidence" value="ECO:0007669"/>
    <property type="project" value="TreeGrafter"/>
</dbReference>
<dbReference type="PANTHER" id="PTHR12792">
    <property type="entry name" value="EXTRA SPINDLE POLES 1-RELATED"/>
    <property type="match status" value="1"/>
</dbReference>
<dbReference type="GO" id="GO:0005634">
    <property type="term" value="C:nucleus"/>
    <property type="evidence" value="ECO:0007669"/>
    <property type="project" value="EnsemblFungi"/>
</dbReference>
<dbReference type="GO" id="GO:0051306">
    <property type="term" value="P:mitotic sister chromatid separation"/>
    <property type="evidence" value="ECO:0007669"/>
    <property type="project" value="EnsemblFungi"/>
</dbReference>
<dbReference type="InterPro" id="IPR011990">
    <property type="entry name" value="TPR-like_helical_dom_sf"/>
</dbReference>
<protein>
    <recommendedName>
        <fullName evidence="2">separase</fullName>
        <ecNumber evidence="2">3.4.22.49</ecNumber>
    </recommendedName>
</protein>
<dbReference type="PROSITE" id="PS51700">
    <property type="entry name" value="SEPARIN"/>
    <property type="match status" value="1"/>
</dbReference>
<dbReference type="EMBL" id="KE503207">
    <property type="protein sequence ID" value="EPX71944.1"/>
    <property type="molecule type" value="Genomic_DNA"/>
</dbReference>
<dbReference type="eggNOG" id="KOG1849">
    <property type="taxonomic scope" value="Eukaryota"/>
</dbReference>
<dbReference type="OMA" id="IYEHMGQ"/>
<dbReference type="PANTHER" id="PTHR12792:SF0">
    <property type="entry name" value="SEPARIN"/>
    <property type="match status" value="1"/>
</dbReference>
<evidence type="ECO:0000313" key="7">
    <source>
        <dbReference type="Proteomes" id="UP000016088"/>
    </source>
</evidence>
<dbReference type="GO" id="GO:0006508">
    <property type="term" value="P:proteolysis"/>
    <property type="evidence" value="ECO:0007669"/>
    <property type="project" value="InterPro"/>
</dbReference>
<dbReference type="Gene3D" id="1.25.40.10">
    <property type="entry name" value="Tetratricopeptide repeat domain"/>
    <property type="match status" value="1"/>
</dbReference>
<dbReference type="Pfam" id="PF03568">
    <property type="entry name" value="Separin_C"/>
    <property type="match status" value="1"/>
</dbReference>
<keyword evidence="4" id="KW-0159">Chromosome partition</keyword>
<organism evidence="6 7">
    <name type="scientific">Schizosaccharomyces octosporus (strain yFS286)</name>
    <name type="common">Fission yeast</name>
    <name type="synonym">Octosporomyces octosporus</name>
    <dbReference type="NCBI Taxonomy" id="483514"/>
    <lineage>
        <taxon>Eukaryota</taxon>
        <taxon>Fungi</taxon>
        <taxon>Dikarya</taxon>
        <taxon>Ascomycota</taxon>
        <taxon>Taphrinomycotina</taxon>
        <taxon>Schizosaccharomycetes</taxon>
        <taxon>Schizosaccharomycetales</taxon>
        <taxon>Schizosaccharomycetaceae</taxon>
        <taxon>Schizosaccharomyces</taxon>
    </lineage>
</organism>
<dbReference type="EC" id="3.4.22.49" evidence="2"/>
<dbReference type="HOGENOM" id="CLU_237201_0_0_1"/>
<dbReference type="GO" id="GO:0051307">
    <property type="term" value="P:meiotic chromosome separation"/>
    <property type="evidence" value="ECO:0007669"/>
    <property type="project" value="EnsemblFungi"/>
</dbReference>